<dbReference type="EMBL" id="BMAU01021033">
    <property type="protein sequence ID" value="GFX87384.1"/>
    <property type="molecule type" value="Genomic_DNA"/>
</dbReference>
<dbReference type="InterPro" id="IPR008042">
    <property type="entry name" value="Retrotrans_Pao"/>
</dbReference>
<evidence type="ECO:0000259" key="1">
    <source>
        <dbReference type="PROSITE" id="PS50994"/>
    </source>
</evidence>
<reference evidence="2" key="1">
    <citation type="submission" date="2020-08" db="EMBL/GenBank/DDBJ databases">
        <title>Multicomponent nature underlies the extraordinary mechanical properties of spider dragline silk.</title>
        <authorList>
            <person name="Kono N."/>
            <person name="Nakamura H."/>
            <person name="Mori M."/>
            <person name="Yoshida Y."/>
            <person name="Ohtoshi R."/>
            <person name="Malay A.D."/>
            <person name="Moran D.A.P."/>
            <person name="Tomita M."/>
            <person name="Numata K."/>
            <person name="Arakawa K."/>
        </authorList>
    </citation>
    <scope>NUCLEOTIDE SEQUENCE</scope>
</reference>
<dbReference type="InterPro" id="IPR040676">
    <property type="entry name" value="DUF5641"/>
</dbReference>
<dbReference type="Pfam" id="PF05380">
    <property type="entry name" value="Peptidase_A17"/>
    <property type="match status" value="1"/>
</dbReference>
<dbReference type="InterPro" id="IPR036397">
    <property type="entry name" value="RNaseH_sf"/>
</dbReference>
<dbReference type="AlphaFoldDB" id="A0A8X6R8E7"/>
<proteinExistence type="predicted"/>
<dbReference type="InterPro" id="IPR043502">
    <property type="entry name" value="DNA/RNA_pol_sf"/>
</dbReference>
<dbReference type="Pfam" id="PF18701">
    <property type="entry name" value="DUF5641"/>
    <property type="match status" value="1"/>
</dbReference>
<dbReference type="Proteomes" id="UP000887159">
    <property type="component" value="Unassembled WGS sequence"/>
</dbReference>
<comment type="caution">
    <text evidence="2">The sequence shown here is derived from an EMBL/GenBank/DDBJ whole genome shotgun (WGS) entry which is preliminary data.</text>
</comment>
<name>A0A8X6R8E7_TRICX</name>
<evidence type="ECO:0000313" key="2">
    <source>
        <dbReference type="EMBL" id="GFX87384.1"/>
    </source>
</evidence>
<evidence type="ECO:0000313" key="3">
    <source>
        <dbReference type="Proteomes" id="UP000887159"/>
    </source>
</evidence>
<feature type="domain" description="Integrase catalytic" evidence="1">
    <location>
        <begin position="597"/>
        <end position="779"/>
    </location>
</feature>
<accession>A0A8X6R8E7</accession>
<dbReference type="InterPro" id="IPR001584">
    <property type="entry name" value="Integrase_cat-core"/>
</dbReference>
<organism evidence="2 3">
    <name type="scientific">Trichonephila clavipes</name>
    <name type="common">Golden silk orbweaver</name>
    <name type="synonym">Nephila clavipes</name>
    <dbReference type="NCBI Taxonomy" id="2585209"/>
    <lineage>
        <taxon>Eukaryota</taxon>
        <taxon>Metazoa</taxon>
        <taxon>Ecdysozoa</taxon>
        <taxon>Arthropoda</taxon>
        <taxon>Chelicerata</taxon>
        <taxon>Arachnida</taxon>
        <taxon>Araneae</taxon>
        <taxon>Araneomorphae</taxon>
        <taxon>Entelegynae</taxon>
        <taxon>Araneoidea</taxon>
        <taxon>Nephilidae</taxon>
        <taxon>Trichonephila</taxon>
    </lineage>
</organism>
<keyword evidence="3" id="KW-1185">Reference proteome</keyword>
<protein>
    <submittedName>
        <fullName evidence="2">Integrase catalytic domain-containing protein</fullName>
    </submittedName>
</protein>
<dbReference type="PROSITE" id="PS50994">
    <property type="entry name" value="INTEGRASE"/>
    <property type="match status" value="1"/>
</dbReference>
<dbReference type="PANTHER" id="PTHR47331:SF1">
    <property type="entry name" value="GAG-LIKE PROTEIN"/>
    <property type="match status" value="1"/>
</dbReference>
<dbReference type="InterPro" id="IPR012337">
    <property type="entry name" value="RNaseH-like_sf"/>
</dbReference>
<dbReference type="Gene3D" id="3.30.420.10">
    <property type="entry name" value="Ribonuclease H-like superfamily/Ribonuclease H"/>
    <property type="match status" value="2"/>
</dbReference>
<dbReference type="SUPFAM" id="SSF53098">
    <property type="entry name" value="Ribonuclease H-like"/>
    <property type="match status" value="1"/>
</dbReference>
<dbReference type="GO" id="GO:0071897">
    <property type="term" value="P:DNA biosynthetic process"/>
    <property type="evidence" value="ECO:0007669"/>
    <property type="project" value="UniProtKB-ARBA"/>
</dbReference>
<dbReference type="GO" id="GO:0042575">
    <property type="term" value="C:DNA polymerase complex"/>
    <property type="evidence" value="ECO:0007669"/>
    <property type="project" value="UniProtKB-ARBA"/>
</dbReference>
<dbReference type="GO" id="GO:0015074">
    <property type="term" value="P:DNA integration"/>
    <property type="evidence" value="ECO:0007669"/>
    <property type="project" value="InterPro"/>
</dbReference>
<dbReference type="PANTHER" id="PTHR47331">
    <property type="entry name" value="PHD-TYPE DOMAIN-CONTAINING PROTEIN"/>
    <property type="match status" value="1"/>
</dbReference>
<dbReference type="GO" id="GO:0003676">
    <property type="term" value="F:nucleic acid binding"/>
    <property type="evidence" value="ECO:0007669"/>
    <property type="project" value="InterPro"/>
</dbReference>
<dbReference type="SUPFAM" id="SSF56672">
    <property type="entry name" value="DNA/RNA polymerases"/>
    <property type="match status" value="1"/>
</dbReference>
<gene>
    <name evidence="2" type="primary">AVEN_221877_1</name>
    <name evidence="2" type="ORF">TNCV_3369531</name>
</gene>
<sequence>MPLRRFRRQYEQLSQFERGRIIDMTEAEWSARRVDPPLGCSDCVVRSPPIDASVWSGTAYEEIGLQQKGTRSSLATNPDSISAVMTIMLVCGDSRGERLNLAFALQRYTDRTDGVMVWGATAYNTRSRLVLIHCTMTAERYVHDILQPHVLPLMQWLTGAIFQQDNNRPLAARVSRDVFRTVTTLPWRGRFSDLSPFAHIWDHLGRRVGHPTSLNQLEARLHDSSANNKLCLFEKHSDEIHILLGSDIVGKLFTGERKISELWELDSLGIKDPSEKNSKLELQNLALKHFENTALRDDEGRLFDYEQVFVDWEKEGIIEKIVQDEPKNGGKFHYLLHRPVFKKNSTSKTRLVFDGSAHHGKSCSLNDCVEKGPNLIEIIPAILKRFRLGKIGVISDIRKAFLQISLHENDMNFLPFLWWEGAAVLNYHFKQAPEHLEKAAEKLKDSMYLDNCVASVDSSEELESFQRNSTELLALGKFDLRGWRHSDIESNSNFQDNQQKSDQQEIQVLRLMWNVKEDTFSISYRETESKEEVTKRRILSLAHRYFDPIRFTCPITLITELLIQECWKIETSWNSKLQIDIERKFEKLKNQLIELQDLKIPRRLSNIDFKDMDQSLQVFCDASKSSYARQDFRLPIIHPSNHPVVKALIICNHIQRFIAHRGRPSVIYSDNGTNFKGAYLLYQNVNLEKLKNVEELNPILWKFIHPQTPWRGGFWERLIGLVKMTLRKTLGKISLNHEEMYTVLCDCESLINSRPLTYVTDDVEDLEPLTPAMFLQDVREVGVPELDQIDENKLNKRLVYRNRIQNDLRKRFRVEYLGQLRDIRNIKGGNTLSERDIVLVRDDHTKRLKWNLGKTLKLYPGKDKKVRVAQVKTKFGSFLRPARKLYLLEVMEKNKSSVYPANSPLFSDAS</sequence>